<feature type="binding site" evidence="9">
    <location>
        <position position="129"/>
    </location>
    <ligand>
        <name>Zn(2+)</name>
        <dbReference type="ChEBI" id="CHEBI:29105"/>
    </ligand>
</feature>
<evidence type="ECO:0000256" key="9">
    <source>
        <dbReference type="PIRSR" id="PIRSR001084-3"/>
    </source>
</evidence>
<dbReference type="PIRSF" id="PIRSF001084">
    <property type="entry name" value="B-galactosidase"/>
    <property type="match status" value="1"/>
</dbReference>
<comment type="caution">
    <text evidence="13">The sequence shown here is derived from an EMBL/GenBank/DDBJ whole genome shotgun (WGS) entry which is preliminary data.</text>
</comment>
<dbReference type="CDD" id="cd03143">
    <property type="entry name" value="A4_beta-galactosidase_middle_domain"/>
    <property type="match status" value="1"/>
</dbReference>
<feature type="domain" description="Beta-galactosidase C-terminal" evidence="12">
    <location>
        <begin position="644"/>
        <end position="703"/>
    </location>
</feature>
<sequence>MSDRRSPFPFPSPVRIAAPGDRFVFGGDWNPEQWDESEWESDIVKLERAGINEATINVFSWALIQPDEHHYDFSMLDRIVNLLVEHDFGFVLATSTGALPAWIARQYPDTTRTDYEGRHHLFGVRHNACPNSPNFLRLSASLAGNLARRYGSNDHLIAWHVSNELGGTCYCDNCAEAFRAWLRRRYGTIEAVDRAWNANFWSHTYTDFDQILPPNAISDGIGGGKATLSGCDIDYRRFQSDSLLATYTNERDAIRKFDSIHPITTNLMDTYEGADYFRWGKEMDVISWDDYPFPHTTVSDNAFKHDLMRGVGEGKPFMLMESTPNQTNWQECNVLREPGKMRSESYQAIAHGADTIQYFQLRQSRGGFEKYHGAVISHGGREDERVYNEVRELGRELSAYGRSFMGGLINASVALMFDWDSYWSTENISLLPEGFDYPDQVRRWYAPFHRRNIMVDVVSEDIAPEELARYKVLVAPAMVMVKPGVAERIEEFVRAGGTFLATIMSGMHDEHDNVILGGYPGAFRDVCGMRVEELDMYQAGRDVRAVFAAGAESGTLEGDETGHAIESAISLTGGILKLDGGARALAVYGGDAFYRGTPVVTVNDFGAGTAYFAGAVLDEIGTDKVVESVIQQAGVTAIASPESVEVTSRYYPDRGEELIFILNHANTPVTWADAPVRGSKSLFDGTVLGEDLELEPYGVIVAVRRLQ</sequence>
<reference evidence="14" key="1">
    <citation type="submission" date="2017-09" db="EMBL/GenBank/DDBJ databases">
        <authorList>
            <person name="Sela D.A."/>
            <person name="Albert K."/>
        </authorList>
    </citation>
    <scope>NUCLEOTIDE SEQUENCE [LARGE SCALE GENOMIC DNA]</scope>
    <source>
        <strain evidence="14">UMA51805</strain>
    </source>
</reference>
<feature type="binding site" evidence="8">
    <location>
        <position position="125"/>
    </location>
    <ligand>
        <name>substrate</name>
    </ligand>
</feature>
<dbReference type="Gene3D" id="3.40.50.880">
    <property type="match status" value="1"/>
</dbReference>
<feature type="active site" description="Proton donor" evidence="7">
    <location>
        <position position="164"/>
    </location>
</feature>
<dbReference type="SUPFAM" id="SSF51445">
    <property type="entry name" value="(Trans)glycosidases"/>
    <property type="match status" value="1"/>
</dbReference>
<dbReference type="Gene3D" id="2.60.40.1180">
    <property type="entry name" value="Golgi alpha-mannosidase II"/>
    <property type="match status" value="1"/>
</dbReference>
<dbReference type="Pfam" id="PF08532">
    <property type="entry name" value="Glyco_hydro_42M"/>
    <property type="match status" value="1"/>
</dbReference>
<evidence type="ECO:0000256" key="8">
    <source>
        <dbReference type="PIRSR" id="PIRSR001084-2"/>
    </source>
</evidence>
<comment type="similarity">
    <text evidence="2 6">Belongs to the glycosyl hydrolase 42 family.</text>
</comment>
<dbReference type="PANTHER" id="PTHR36447">
    <property type="entry name" value="BETA-GALACTOSIDASE GANA"/>
    <property type="match status" value="1"/>
</dbReference>
<dbReference type="GO" id="GO:0009341">
    <property type="term" value="C:beta-galactosidase complex"/>
    <property type="evidence" value="ECO:0007669"/>
    <property type="project" value="InterPro"/>
</dbReference>
<feature type="active site" description="Nucleophile" evidence="7">
    <location>
        <position position="321"/>
    </location>
</feature>
<dbReference type="SUPFAM" id="SSF52317">
    <property type="entry name" value="Class I glutamine amidotransferase-like"/>
    <property type="match status" value="1"/>
</dbReference>
<evidence type="ECO:0000313" key="13">
    <source>
        <dbReference type="EMBL" id="PST45775.1"/>
    </source>
</evidence>
<evidence type="ECO:0000256" key="3">
    <source>
        <dbReference type="ARBA" id="ARBA00012756"/>
    </source>
</evidence>
<feature type="domain" description="Glycoside hydrolase family 42 N-terminal" evidence="10">
    <location>
        <begin position="28"/>
        <end position="399"/>
    </location>
</feature>
<keyword evidence="9" id="KW-0479">Metal-binding</keyword>
<keyword evidence="4 6" id="KW-0378">Hydrolase</keyword>
<feature type="domain" description="Beta-galactosidase trimerisation" evidence="11">
    <location>
        <begin position="411"/>
        <end position="635"/>
    </location>
</feature>
<evidence type="ECO:0000256" key="5">
    <source>
        <dbReference type="ARBA" id="ARBA00023295"/>
    </source>
</evidence>
<evidence type="ECO:0000259" key="12">
    <source>
        <dbReference type="Pfam" id="PF08533"/>
    </source>
</evidence>
<feature type="binding site" evidence="9">
    <location>
        <position position="174"/>
    </location>
    <ligand>
        <name>Zn(2+)</name>
        <dbReference type="ChEBI" id="CHEBI:29105"/>
    </ligand>
</feature>
<feature type="binding site" evidence="8">
    <location>
        <position position="329"/>
    </location>
    <ligand>
        <name>substrate</name>
    </ligand>
</feature>
<evidence type="ECO:0000313" key="14">
    <source>
        <dbReference type="Proteomes" id="UP000240228"/>
    </source>
</evidence>
<feature type="binding site" evidence="8">
    <location>
        <position position="163"/>
    </location>
    <ligand>
        <name>substrate</name>
    </ligand>
</feature>
<dbReference type="GO" id="GO:0006012">
    <property type="term" value="P:galactose metabolic process"/>
    <property type="evidence" value="ECO:0007669"/>
    <property type="project" value="InterPro"/>
</dbReference>
<dbReference type="Proteomes" id="UP000240228">
    <property type="component" value="Unassembled WGS sequence"/>
</dbReference>
<dbReference type="AlphaFoldDB" id="A0A2T3G8F2"/>
<name>A0A2T3G8F2_9BIFI</name>
<keyword evidence="14" id="KW-1185">Reference proteome</keyword>
<dbReference type="Pfam" id="PF02449">
    <property type="entry name" value="Glyco_hydro_42"/>
    <property type="match status" value="1"/>
</dbReference>
<keyword evidence="9" id="KW-0862">Zinc</keyword>
<dbReference type="InterPro" id="IPR013738">
    <property type="entry name" value="Beta_galactosidase_Trimer"/>
</dbReference>
<organism evidence="13 14">
    <name type="scientific">Bifidobacterium callitrichos</name>
    <dbReference type="NCBI Taxonomy" id="762209"/>
    <lineage>
        <taxon>Bacteria</taxon>
        <taxon>Bacillati</taxon>
        <taxon>Actinomycetota</taxon>
        <taxon>Actinomycetes</taxon>
        <taxon>Bifidobacteriales</taxon>
        <taxon>Bifidobacteriaceae</taxon>
        <taxon>Bifidobacterium</taxon>
    </lineage>
</organism>
<proteinExistence type="inferred from homology"/>
<comment type="catalytic activity">
    <reaction evidence="1 6">
        <text>Hydrolysis of terminal non-reducing beta-D-galactose residues in beta-D-galactosides.</text>
        <dbReference type="EC" id="3.2.1.23"/>
    </reaction>
</comment>
<dbReference type="InterPro" id="IPR017853">
    <property type="entry name" value="GH"/>
</dbReference>
<evidence type="ECO:0000256" key="7">
    <source>
        <dbReference type="PIRSR" id="PIRSR001084-1"/>
    </source>
</evidence>
<dbReference type="EC" id="3.2.1.23" evidence="3 6"/>
<dbReference type="EMBL" id="NWTX01000019">
    <property type="protein sequence ID" value="PST45775.1"/>
    <property type="molecule type" value="Genomic_DNA"/>
</dbReference>
<keyword evidence="5 6" id="KW-0326">Glycosidase</keyword>
<dbReference type="Pfam" id="PF08533">
    <property type="entry name" value="Glyco_hydro_42C"/>
    <property type="match status" value="1"/>
</dbReference>
<dbReference type="InterPro" id="IPR003476">
    <property type="entry name" value="Glyco_hydro_42"/>
</dbReference>
<evidence type="ECO:0000256" key="4">
    <source>
        <dbReference type="ARBA" id="ARBA00022801"/>
    </source>
</evidence>
<dbReference type="InterPro" id="IPR013529">
    <property type="entry name" value="Glyco_hydro_42_N"/>
</dbReference>
<protein>
    <recommendedName>
        <fullName evidence="3 6">Beta-galactosidase</fullName>
        <shortName evidence="6">Beta-gal</shortName>
        <ecNumber evidence="3 6">3.2.1.23</ecNumber>
    </recommendedName>
</protein>
<accession>A0A2T3G8F2</accession>
<feature type="binding site" evidence="9">
    <location>
        <position position="169"/>
    </location>
    <ligand>
        <name>Zn(2+)</name>
        <dbReference type="ChEBI" id="CHEBI:29105"/>
    </ligand>
</feature>
<evidence type="ECO:0000259" key="11">
    <source>
        <dbReference type="Pfam" id="PF08532"/>
    </source>
</evidence>
<evidence type="ECO:0000256" key="6">
    <source>
        <dbReference type="PIRNR" id="PIRNR001084"/>
    </source>
</evidence>
<dbReference type="GO" id="GO:0004565">
    <property type="term" value="F:beta-galactosidase activity"/>
    <property type="evidence" value="ECO:0007669"/>
    <property type="project" value="UniProtKB-EC"/>
</dbReference>
<dbReference type="Gene3D" id="3.20.20.80">
    <property type="entry name" value="Glycosidases"/>
    <property type="match status" value="1"/>
</dbReference>
<dbReference type="InterPro" id="IPR013739">
    <property type="entry name" value="Beta_galactosidase_C"/>
</dbReference>
<reference evidence="13 14" key="2">
    <citation type="submission" date="2018-03" db="EMBL/GenBank/DDBJ databases">
        <title>The comparative genomics of Bifidobacterium callitrichos reflects dietary carbohydrate utilization within the common marmoset gut.</title>
        <authorList>
            <person name="Rani A."/>
        </authorList>
    </citation>
    <scope>NUCLEOTIDE SEQUENCE [LARGE SCALE GENOMIC DNA]</scope>
    <source>
        <strain evidence="13 14">UMA51805</strain>
    </source>
</reference>
<dbReference type="GO" id="GO:0046872">
    <property type="term" value="F:metal ion binding"/>
    <property type="evidence" value="ECO:0007669"/>
    <property type="project" value="UniProtKB-KW"/>
</dbReference>
<dbReference type="InterPro" id="IPR029062">
    <property type="entry name" value="Class_I_gatase-like"/>
</dbReference>
<evidence type="ECO:0000256" key="2">
    <source>
        <dbReference type="ARBA" id="ARBA00005940"/>
    </source>
</evidence>
<gene>
    <name evidence="13" type="ORF">CPA40_09155</name>
</gene>
<feature type="binding site" evidence="9">
    <location>
        <position position="171"/>
    </location>
    <ligand>
        <name>Zn(2+)</name>
        <dbReference type="ChEBI" id="CHEBI:29105"/>
    </ligand>
</feature>
<dbReference type="PANTHER" id="PTHR36447:SF1">
    <property type="entry name" value="BETA-GALACTOSIDASE GANA"/>
    <property type="match status" value="1"/>
</dbReference>
<evidence type="ECO:0000256" key="1">
    <source>
        <dbReference type="ARBA" id="ARBA00001412"/>
    </source>
</evidence>
<evidence type="ECO:0000259" key="10">
    <source>
        <dbReference type="Pfam" id="PF02449"/>
    </source>
</evidence>
<dbReference type="InterPro" id="IPR013780">
    <property type="entry name" value="Glyco_hydro_b"/>
</dbReference>